<reference evidence="2" key="1">
    <citation type="submission" date="2012-12" db="EMBL/GenBank/DDBJ databases">
        <authorList>
            <person name="Hellsten U."/>
            <person name="Grimwood J."/>
            <person name="Chapman J.A."/>
            <person name="Shapiro H."/>
            <person name="Aerts A."/>
            <person name="Otillar R.P."/>
            <person name="Terry A.Y."/>
            <person name="Boore J.L."/>
            <person name="Simakov O."/>
            <person name="Marletaz F."/>
            <person name="Cho S.-J."/>
            <person name="Edsinger-Gonzales E."/>
            <person name="Havlak P."/>
            <person name="Kuo D.-H."/>
            <person name="Larsson T."/>
            <person name="Lv J."/>
            <person name="Arendt D."/>
            <person name="Savage R."/>
            <person name="Osoegawa K."/>
            <person name="de Jong P."/>
            <person name="Lindberg D.R."/>
            <person name="Seaver E.C."/>
            <person name="Weisblat D.A."/>
            <person name="Putnam N.H."/>
            <person name="Grigoriev I.V."/>
            <person name="Rokhsar D.S."/>
        </authorList>
    </citation>
    <scope>NUCLEOTIDE SEQUENCE</scope>
    <source>
        <strain evidence="2">I ESC-2004</strain>
    </source>
</reference>
<protein>
    <submittedName>
        <fullName evidence="1">Uncharacterized protein</fullName>
    </submittedName>
</protein>
<dbReference type="PANTHER" id="PTHR19446">
    <property type="entry name" value="REVERSE TRANSCRIPTASES"/>
    <property type="match status" value="1"/>
</dbReference>
<sequence length="76" mass="8926">MKQINPNKAAGPNSISLRVYQRLSLVLAVPLHFVYTRMFRRGQWPKQWRHSAICPIYKKKDPALFSNYRPISLLDV</sequence>
<dbReference type="STRING" id="283909.R7U420"/>
<evidence type="ECO:0000313" key="1">
    <source>
        <dbReference type="EnsemblMetazoa" id="CapteP40163"/>
    </source>
</evidence>
<proteinExistence type="predicted"/>
<accession>X2B3S5</accession>
<keyword evidence="2" id="KW-1185">Reference proteome</keyword>
<evidence type="ECO:0000313" key="2">
    <source>
        <dbReference type="Proteomes" id="UP000014760"/>
    </source>
</evidence>
<dbReference type="EMBL" id="AMQN01001808">
    <property type="status" value="NOT_ANNOTATED_CDS"/>
    <property type="molecule type" value="Genomic_DNA"/>
</dbReference>
<dbReference type="HOGENOM" id="CLU_118269_4_0_1"/>
<organism evidence="1 2">
    <name type="scientific">Capitella teleta</name>
    <name type="common">Polychaete worm</name>
    <dbReference type="NCBI Taxonomy" id="283909"/>
    <lineage>
        <taxon>Eukaryota</taxon>
        <taxon>Metazoa</taxon>
        <taxon>Spiralia</taxon>
        <taxon>Lophotrochozoa</taxon>
        <taxon>Annelida</taxon>
        <taxon>Polychaeta</taxon>
        <taxon>Sedentaria</taxon>
        <taxon>Scolecida</taxon>
        <taxon>Capitellidae</taxon>
        <taxon>Capitella</taxon>
    </lineage>
</organism>
<name>X2B3S5_CAPTE</name>
<dbReference type="EnsemblMetazoa" id="CapteT40163">
    <property type="protein sequence ID" value="CapteP40163"/>
    <property type="gene ID" value="CapteG40163"/>
</dbReference>
<reference evidence="1" key="3">
    <citation type="submission" date="2015-06" db="UniProtKB">
        <authorList>
            <consortium name="EnsemblMetazoa"/>
        </authorList>
    </citation>
    <scope>IDENTIFICATION</scope>
</reference>
<dbReference type="OrthoDB" id="10065625at2759"/>
<dbReference type="Proteomes" id="UP000014760">
    <property type="component" value="Unassembled WGS sequence"/>
</dbReference>
<reference evidence="2" key="2">
    <citation type="journal article" date="2013" name="Nature">
        <title>Insights into bilaterian evolution from three spiralian genomes.</title>
        <authorList>
            <person name="Simakov O."/>
            <person name="Marletaz F."/>
            <person name="Cho S.J."/>
            <person name="Edsinger-Gonzales E."/>
            <person name="Havlak P."/>
            <person name="Hellsten U."/>
            <person name="Kuo D.H."/>
            <person name="Larsson T."/>
            <person name="Lv J."/>
            <person name="Arendt D."/>
            <person name="Savage R."/>
            <person name="Osoegawa K."/>
            <person name="de Jong P."/>
            <person name="Grimwood J."/>
            <person name="Chapman J.A."/>
            <person name="Shapiro H."/>
            <person name="Aerts A."/>
            <person name="Otillar R.P."/>
            <person name="Terry A.Y."/>
            <person name="Boore J.L."/>
            <person name="Grigoriev I.V."/>
            <person name="Lindberg D.R."/>
            <person name="Seaver E.C."/>
            <person name="Weisblat D.A."/>
            <person name="Putnam N.H."/>
            <person name="Rokhsar D.S."/>
        </authorList>
    </citation>
    <scope>NUCLEOTIDE SEQUENCE</scope>
    <source>
        <strain evidence="2">I ESC-2004</strain>
    </source>
</reference>